<name>A0A7J7N7M7_9MAGN</name>
<reference evidence="3 4" key="1">
    <citation type="journal article" date="2020" name="IScience">
        <title>Genome Sequencing of the Endangered Kingdonia uniflora (Circaeasteraceae, Ranunculales) Reveals Potential Mechanisms of Evolutionary Specialization.</title>
        <authorList>
            <person name="Sun Y."/>
            <person name="Deng T."/>
            <person name="Zhang A."/>
            <person name="Moore M.J."/>
            <person name="Landis J.B."/>
            <person name="Lin N."/>
            <person name="Zhang H."/>
            <person name="Zhang X."/>
            <person name="Huang J."/>
            <person name="Zhang X."/>
            <person name="Sun H."/>
            <person name="Wang H."/>
        </authorList>
    </citation>
    <scope>NUCLEOTIDE SEQUENCE [LARGE SCALE GENOMIC DNA]</scope>
    <source>
        <strain evidence="3">TB1705</strain>
        <tissue evidence="3">Leaf</tissue>
    </source>
</reference>
<sequence length="392" mass="43654">MKYPYTMKVLEQCRISPPSGSVPQISLPLTIFDIRMLCVPPVTRFFYYKIHRSETEFMDTVLPSIKSSLALTLQQFFPLAGNLIWSPQSSKPEILYMDGDSISFTVAESDLDFIHVSGNHPRNANMLYPLIPQLPPTCDAMVPLLALQVTLFPNSGICIGTTVSHVVADGKTSSHFMKSWASVCRLSKDTPFMTPSSLPFYDRMTMKDTNEATFVLGQPEIDRIKRWVLIRIIEKNMKLEKPSFNLSTTHLNPALPENYFGNCNVRCSAAANKEDLLGEDGIVIASEIIGKGIQNIRSTEGILEAIQNEVANFWTLPEHFFLTAGSPKFGVYVTDFGWGRPKKVEVAAIDFTKAICLCELSDGEVGLEFGLTLSKVEMDTFASHFADTLKAL</sequence>
<proteinExistence type="predicted"/>
<dbReference type="Gene3D" id="3.30.559.10">
    <property type="entry name" value="Chloramphenicol acetyltransferase-like domain"/>
    <property type="match status" value="2"/>
</dbReference>
<keyword evidence="2" id="KW-0012">Acyltransferase</keyword>
<dbReference type="OrthoDB" id="1862401at2759"/>
<dbReference type="Pfam" id="PF02458">
    <property type="entry name" value="Transferase"/>
    <property type="match status" value="2"/>
</dbReference>
<dbReference type="EMBL" id="JACGCM010000999">
    <property type="protein sequence ID" value="KAF6163229.1"/>
    <property type="molecule type" value="Genomic_DNA"/>
</dbReference>
<organism evidence="3 4">
    <name type="scientific">Kingdonia uniflora</name>
    <dbReference type="NCBI Taxonomy" id="39325"/>
    <lineage>
        <taxon>Eukaryota</taxon>
        <taxon>Viridiplantae</taxon>
        <taxon>Streptophyta</taxon>
        <taxon>Embryophyta</taxon>
        <taxon>Tracheophyta</taxon>
        <taxon>Spermatophyta</taxon>
        <taxon>Magnoliopsida</taxon>
        <taxon>Ranunculales</taxon>
        <taxon>Circaeasteraceae</taxon>
        <taxon>Kingdonia</taxon>
    </lineage>
</organism>
<dbReference type="GO" id="GO:0016747">
    <property type="term" value="F:acyltransferase activity, transferring groups other than amino-acyl groups"/>
    <property type="evidence" value="ECO:0007669"/>
    <property type="project" value="UniProtKB-ARBA"/>
</dbReference>
<keyword evidence="1" id="KW-0808">Transferase</keyword>
<keyword evidence="4" id="KW-1185">Reference proteome</keyword>
<evidence type="ECO:0000313" key="4">
    <source>
        <dbReference type="Proteomes" id="UP000541444"/>
    </source>
</evidence>
<gene>
    <name evidence="3" type="ORF">GIB67_025093</name>
</gene>
<dbReference type="InterPro" id="IPR051504">
    <property type="entry name" value="Plant_metabolite_acyltrans"/>
</dbReference>
<evidence type="ECO:0000313" key="3">
    <source>
        <dbReference type="EMBL" id="KAF6163229.1"/>
    </source>
</evidence>
<dbReference type="InterPro" id="IPR023213">
    <property type="entry name" value="CAT-like_dom_sf"/>
</dbReference>
<dbReference type="AlphaFoldDB" id="A0A7J7N7M7"/>
<comment type="caution">
    <text evidence="3">The sequence shown here is derived from an EMBL/GenBank/DDBJ whole genome shotgun (WGS) entry which is preliminary data.</text>
</comment>
<dbReference type="PANTHER" id="PTHR31625">
    <property type="match status" value="1"/>
</dbReference>
<accession>A0A7J7N7M7</accession>
<evidence type="ECO:0000256" key="2">
    <source>
        <dbReference type="ARBA" id="ARBA00023315"/>
    </source>
</evidence>
<dbReference type="Proteomes" id="UP000541444">
    <property type="component" value="Unassembled WGS sequence"/>
</dbReference>
<evidence type="ECO:0000256" key="1">
    <source>
        <dbReference type="ARBA" id="ARBA00022679"/>
    </source>
</evidence>
<protein>
    <submittedName>
        <fullName evidence="3">Uncharacterized protein</fullName>
    </submittedName>
</protein>